<gene>
    <name evidence="4" type="ORF">RV14_GL001646</name>
</gene>
<dbReference type="PROSITE" id="PS51186">
    <property type="entry name" value="GNAT"/>
    <property type="match status" value="1"/>
</dbReference>
<dbReference type="PANTHER" id="PTHR42919:SF8">
    <property type="entry name" value="N-ALPHA-ACETYLTRANSFERASE 50"/>
    <property type="match status" value="1"/>
</dbReference>
<dbReference type="InterPro" id="IPR000182">
    <property type="entry name" value="GNAT_dom"/>
</dbReference>
<name>A0A1L8WQI9_9ENTE</name>
<dbReference type="Proteomes" id="UP000182152">
    <property type="component" value="Unassembled WGS sequence"/>
</dbReference>
<evidence type="ECO:0000313" key="4">
    <source>
        <dbReference type="EMBL" id="OJG83288.1"/>
    </source>
</evidence>
<dbReference type="CDD" id="cd04301">
    <property type="entry name" value="NAT_SF"/>
    <property type="match status" value="1"/>
</dbReference>
<dbReference type="Pfam" id="PF00583">
    <property type="entry name" value="Acetyltransf_1"/>
    <property type="match status" value="1"/>
</dbReference>
<dbReference type="Gene3D" id="3.40.630.30">
    <property type="match status" value="1"/>
</dbReference>
<dbReference type="OrthoDB" id="7205533at2"/>
<evidence type="ECO:0000313" key="5">
    <source>
        <dbReference type="Proteomes" id="UP000182152"/>
    </source>
</evidence>
<comment type="caution">
    <text evidence="4">The sequence shown here is derived from an EMBL/GenBank/DDBJ whole genome shotgun (WGS) entry which is preliminary data.</text>
</comment>
<evidence type="ECO:0000256" key="2">
    <source>
        <dbReference type="ARBA" id="ARBA00023315"/>
    </source>
</evidence>
<dbReference type="PANTHER" id="PTHR42919">
    <property type="entry name" value="N-ALPHA-ACETYLTRANSFERASE"/>
    <property type="match status" value="1"/>
</dbReference>
<protein>
    <recommendedName>
        <fullName evidence="3">N-acetyltransferase domain-containing protein</fullName>
    </recommendedName>
</protein>
<dbReference type="EMBL" id="JXLB01000004">
    <property type="protein sequence ID" value="OJG83288.1"/>
    <property type="molecule type" value="Genomic_DNA"/>
</dbReference>
<reference evidence="4 5" key="1">
    <citation type="submission" date="2014-12" db="EMBL/GenBank/DDBJ databases">
        <title>Draft genome sequences of 29 type strains of Enterococci.</title>
        <authorList>
            <person name="Zhong Z."/>
            <person name="Sun Z."/>
            <person name="Liu W."/>
            <person name="Zhang W."/>
            <person name="Zhang H."/>
        </authorList>
    </citation>
    <scope>NUCLEOTIDE SEQUENCE [LARGE SCALE GENOMIC DNA]</scope>
    <source>
        <strain evidence="4 5">DSM 15687</strain>
    </source>
</reference>
<evidence type="ECO:0000259" key="3">
    <source>
        <dbReference type="PROSITE" id="PS51186"/>
    </source>
</evidence>
<feature type="domain" description="N-acetyltransferase" evidence="3">
    <location>
        <begin position="9"/>
        <end position="172"/>
    </location>
</feature>
<proteinExistence type="predicted"/>
<keyword evidence="2" id="KW-0012">Acyltransferase</keyword>
<dbReference type="RefSeq" id="WP_071854771.1">
    <property type="nucleotide sequence ID" value="NZ_JXLB01000004.1"/>
</dbReference>
<dbReference type="STRING" id="150033.RV14_GL001646"/>
<dbReference type="AlphaFoldDB" id="A0A1L8WQI9"/>
<evidence type="ECO:0000256" key="1">
    <source>
        <dbReference type="ARBA" id="ARBA00022679"/>
    </source>
</evidence>
<dbReference type="SUPFAM" id="SSF55729">
    <property type="entry name" value="Acyl-CoA N-acyltransferases (Nat)"/>
    <property type="match status" value="1"/>
</dbReference>
<sequence>MKNVEITRIAISEAKKLQAISIEIFKDTFEQYNSEEIMTAYLKEAYEINKLIQELQNKNTEFYWALLADQVVGYLKLNVGQAQTEAMGEKFLEIERIYIRSFFQNMGIGSKLIEFAVQKAREKQKQKIWLGVWAQNFSALNFYKKHEFSHYGQHVFYVGEDPQIDYMFVKQI</sequence>
<dbReference type="InterPro" id="IPR016181">
    <property type="entry name" value="Acyl_CoA_acyltransferase"/>
</dbReference>
<keyword evidence="1" id="KW-0808">Transferase</keyword>
<keyword evidence="5" id="KW-1185">Reference proteome</keyword>
<organism evidence="4 5">
    <name type="scientific">Enterococcus ratti</name>
    <dbReference type="NCBI Taxonomy" id="150033"/>
    <lineage>
        <taxon>Bacteria</taxon>
        <taxon>Bacillati</taxon>
        <taxon>Bacillota</taxon>
        <taxon>Bacilli</taxon>
        <taxon>Lactobacillales</taxon>
        <taxon>Enterococcaceae</taxon>
        <taxon>Enterococcus</taxon>
    </lineage>
</organism>
<dbReference type="InterPro" id="IPR051556">
    <property type="entry name" value="N-term/lysine_N-AcTrnsfr"/>
</dbReference>
<dbReference type="GO" id="GO:0016747">
    <property type="term" value="F:acyltransferase activity, transferring groups other than amino-acyl groups"/>
    <property type="evidence" value="ECO:0007669"/>
    <property type="project" value="InterPro"/>
</dbReference>
<accession>A0A1L8WQI9</accession>